<keyword evidence="2" id="KW-1185">Reference proteome</keyword>
<accession>A0A1W1XVY1</accession>
<dbReference type="Proteomes" id="UP000192468">
    <property type="component" value="Unassembled WGS sequence"/>
</dbReference>
<dbReference type="EMBL" id="FWXH01000021">
    <property type="protein sequence ID" value="SMC28015.1"/>
    <property type="molecule type" value="Genomic_DNA"/>
</dbReference>
<organism evidence="1 2">
    <name type="scientific">Clostridium acidisoli DSM 12555</name>
    <dbReference type="NCBI Taxonomy" id="1121291"/>
    <lineage>
        <taxon>Bacteria</taxon>
        <taxon>Bacillati</taxon>
        <taxon>Bacillota</taxon>
        <taxon>Clostridia</taxon>
        <taxon>Eubacteriales</taxon>
        <taxon>Clostridiaceae</taxon>
        <taxon>Clostridium</taxon>
    </lineage>
</organism>
<protein>
    <submittedName>
        <fullName evidence="1">Uncharacterized protein</fullName>
    </submittedName>
</protein>
<sequence>MDHNTIDTTLIDQEAAFDGFYAVCTNLENEASTAIKAKNITCFLIITKSLKTIDFNMLIILIYATP</sequence>
<evidence type="ECO:0000313" key="1">
    <source>
        <dbReference type="EMBL" id="SMC28015.1"/>
    </source>
</evidence>
<dbReference type="RefSeq" id="WP_084117387.1">
    <property type="nucleotide sequence ID" value="NZ_FWXH01000021.1"/>
</dbReference>
<dbReference type="AlphaFoldDB" id="A0A1W1XVY1"/>
<proteinExistence type="predicted"/>
<evidence type="ECO:0000313" key="2">
    <source>
        <dbReference type="Proteomes" id="UP000192468"/>
    </source>
</evidence>
<gene>
    <name evidence="1" type="ORF">SAMN02745134_03377</name>
</gene>
<dbReference type="OrthoDB" id="9767746at2"/>
<reference evidence="1 2" key="1">
    <citation type="submission" date="2017-04" db="EMBL/GenBank/DDBJ databases">
        <authorList>
            <person name="Afonso C.L."/>
            <person name="Miller P.J."/>
            <person name="Scott M.A."/>
            <person name="Spackman E."/>
            <person name="Goraichik I."/>
            <person name="Dimitrov K.M."/>
            <person name="Suarez D.L."/>
            <person name="Swayne D.E."/>
        </authorList>
    </citation>
    <scope>NUCLEOTIDE SEQUENCE [LARGE SCALE GENOMIC DNA]</scope>
    <source>
        <strain evidence="1 2">DSM 12555</strain>
    </source>
</reference>
<name>A0A1W1XVY1_9CLOT</name>